<dbReference type="EMBL" id="JACAZH010000029">
    <property type="protein sequence ID" value="KAF7340805.1"/>
    <property type="molecule type" value="Genomic_DNA"/>
</dbReference>
<comment type="caution">
    <text evidence="1">The sequence shown here is derived from an EMBL/GenBank/DDBJ whole genome shotgun (WGS) entry which is preliminary data.</text>
</comment>
<name>A0A8H6XI60_9AGAR</name>
<protein>
    <submittedName>
        <fullName evidence="1">Uncharacterized protein</fullName>
    </submittedName>
</protein>
<proteinExistence type="predicted"/>
<evidence type="ECO:0000313" key="1">
    <source>
        <dbReference type="EMBL" id="KAF7340805.1"/>
    </source>
</evidence>
<keyword evidence="2" id="KW-1185">Reference proteome</keyword>
<dbReference type="AlphaFoldDB" id="A0A8H6XI60"/>
<organism evidence="1 2">
    <name type="scientific">Mycena sanguinolenta</name>
    <dbReference type="NCBI Taxonomy" id="230812"/>
    <lineage>
        <taxon>Eukaryota</taxon>
        <taxon>Fungi</taxon>
        <taxon>Dikarya</taxon>
        <taxon>Basidiomycota</taxon>
        <taxon>Agaricomycotina</taxon>
        <taxon>Agaricomycetes</taxon>
        <taxon>Agaricomycetidae</taxon>
        <taxon>Agaricales</taxon>
        <taxon>Marasmiineae</taxon>
        <taxon>Mycenaceae</taxon>
        <taxon>Mycena</taxon>
    </lineage>
</organism>
<gene>
    <name evidence="1" type="ORF">MSAN_02109600</name>
</gene>
<dbReference type="Proteomes" id="UP000623467">
    <property type="component" value="Unassembled WGS sequence"/>
</dbReference>
<evidence type="ECO:0000313" key="2">
    <source>
        <dbReference type="Proteomes" id="UP000623467"/>
    </source>
</evidence>
<reference evidence="1" key="1">
    <citation type="submission" date="2020-05" db="EMBL/GenBank/DDBJ databases">
        <title>Mycena genomes resolve the evolution of fungal bioluminescence.</title>
        <authorList>
            <person name="Tsai I.J."/>
        </authorList>
    </citation>
    <scope>NUCLEOTIDE SEQUENCE</scope>
    <source>
        <strain evidence="1">160909Yilan</strain>
    </source>
</reference>
<sequence length="410" mass="44103">MLYISASEVSIQSSASPRVLRGGGSPVGASYGPRDAASHKVSSRSAFCESVTWTLAAIAPLHFGIIHIALTVLESLHVVSLSHTDLLLQSICASKYCYHRTQTTRLSSARPFHETPVVHPVSSFAPSPDWPYGSSSFNRSVFELQMTFNPGCAAFYPPCPTPCIARSGCGADLRPVGCAGYARDASPVHLPIVANGTYSSTVASRPTCGTFAACTVHGDRGQDAIALQRPVCFRAYCDFAEAGSSVRRSSFVPGLRWGADTHTGSRWSPALGVHRYLSPRPSVAFQNTGTDTYARAKCWSPRPSTTAWYLQALYDSDADPAPLHQKPFRHPPKDLHTLLPLTKRDIRSLPCGRRRCAMCALAPSPGWFSVQDCTGTHAREGRHGDGGWSRHGVGGTACGAACLDALTWKR</sequence>
<accession>A0A8H6XI60</accession>